<evidence type="ECO:0000313" key="3">
    <source>
        <dbReference type="Proteomes" id="UP000000851"/>
    </source>
</evidence>
<feature type="region of interest" description="Disordered" evidence="1">
    <location>
        <begin position="1"/>
        <end position="21"/>
    </location>
</feature>
<gene>
    <name evidence="2" type="ordered locus">Caci_7035</name>
</gene>
<dbReference type="InParanoid" id="C7Q596"/>
<dbReference type="KEGG" id="cai:Caci_7035"/>
<dbReference type="HOGENOM" id="CLU_2192285_0_0_11"/>
<organism evidence="2 3">
    <name type="scientific">Catenulispora acidiphila (strain DSM 44928 / JCM 14897 / NBRC 102108 / NRRL B-24433 / ID139908)</name>
    <dbReference type="NCBI Taxonomy" id="479433"/>
    <lineage>
        <taxon>Bacteria</taxon>
        <taxon>Bacillati</taxon>
        <taxon>Actinomycetota</taxon>
        <taxon>Actinomycetes</taxon>
        <taxon>Catenulisporales</taxon>
        <taxon>Catenulisporaceae</taxon>
        <taxon>Catenulispora</taxon>
    </lineage>
</organism>
<evidence type="ECO:0000256" key="1">
    <source>
        <dbReference type="SAM" id="MobiDB-lite"/>
    </source>
</evidence>
<dbReference type="Proteomes" id="UP000000851">
    <property type="component" value="Chromosome"/>
</dbReference>
<evidence type="ECO:0000313" key="2">
    <source>
        <dbReference type="EMBL" id="ACU75865.1"/>
    </source>
</evidence>
<proteinExistence type="predicted"/>
<keyword evidence="3" id="KW-1185">Reference proteome</keyword>
<protein>
    <submittedName>
        <fullName evidence="2">Uncharacterized protein</fullName>
    </submittedName>
</protein>
<dbReference type="STRING" id="479433.Caci_7035"/>
<accession>C7Q596</accession>
<sequence precursor="true">MSWTKIMWPSTETAAGVEPEQKLRAASAGSVLAERLTTAASATPEASVSTMSPVAAASSISTARQTLAAYSPSPSPSRLVRSASAGSVSLARPITSHLSPTPKAGSAC</sequence>
<dbReference type="EMBL" id="CP001700">
    <property type="protein sequence ID" value="ACU75865.1"/>
    <property type="molecule type" value="Genomic_DNA"/>
</dbReference>
<name>C7Q596_CATAD</name>
<dbReference type="AlphaFoldDB" id="C7Q596"/>
<reference evidence="2 3" key="1">
    <citation type="journal article" date="2009" name="Stand. Genomic Sci.">
        <title>Complete genome sequence of Catenulispora acidiphila type strain (ID 139908).</title>
        <authorList>
            <person name="Copeland A."/>
            <person name="Lapidus A."/>
            <person name="Glavina Del Rio T."/>
            <person name="Nolan M."/>
            <person name="Lucas S."/>
            <person name="Chen F."/>
            <person name="Tice H."/>
            <person name="Cheng J.F."/>
            <person name="Bruce D."/>
            <person name="Goodwin L."/>
            <person name="Pitluck S."/>
            <person name="Mikhailova N."/>
            <person name="Pati A."/>
            <person name="Ivanova N."/>
            <person name="Mavromatis K."/>
            <person name="Chen A."/>
            <person name="Palaniappan K."/>
            <person name="Chain P."/>
            <person name="Land M."/>
            <person name="Hauser L."/>
            <person name="Chang Y.J."/>
            <person name="Jeffries C.D."/>
            <person name="Chertkov O."/>
            <person name="Brettin T."/>
            <person name="Detter J.C."/>
            <person name="Han C."/>
            <person name="Ali Z."/>
            <person name="Tindall B.J."/>
            <person name="Goker M."/>
            <person name="Bristow J."/>
            <person name="Eisen J.A."/>
            <person name="Markowitz V."/>
            <person name="Hugenholtz P."/>
            <person name="Kyrpides N.C."/>
            <person name="Klenk H.P."/>
        </authorList>
    </citation>
    <scope>NUCLEOTIDE SEQUENCE [LARGE SCALE GENOMIC DNA]</scope>
    <source>
        <strain evidence="3">DSM 44928 / JCM 14897 / NBRC 102108 / NRRL B-24433 / ID139908</strain>
    </source>
</reference>